<dbReference type="EMBL" id="JAUTAN010000001">
    <property type="protein sequence ID" value="MDQ1104772.1"/>
    <property type="molecule type" value="Genomic_DNA"/>
</dbReference>
<accession>A0AAJ1U7H9</accession>
<evidence type="ECO:0000313" key="1">
    <source>
        <dbReference type="EMBL" id="MDQ1104772.1"/>
    </source>
</evidence>
<name>A0AAJ1U7H9_9ACTN</name>
<proteinExistence type="predicted"/>
<reference evidence="1" key="1">
    <citation type="submission" date="2023-07" db="EMBL/GenBank/DDBJ databases">
        <title>Functional and genomic diversity of the sorghum phyllosphere microbiome.</title>
        <authorList>
            <person name="Shade A."/>
        </authorList>
    </citation>
    <scope>NUCLEOTIDE SEQUENCE</scope>
    <source>
        <strain evidence="1">SORGH_AS_1067</strain>
    </source>
</reference>
<dbReference type="AlphaFoldDB" id="A0AAJ1U7H9"/>
<organism evidence="1 2">
    <name type="scientific">Nocardioides zeae</name>
    <dbReference type="NCBI Taxonomy" id="1457234"/>
    <lineage>
        <taxon>Bacteria</taxon>
        <taxon>Bacillati</taxon>
        <taxon>Actinomycetota</taxon>
        <taxon>Actinomycetes</taxon>
        <taxon>Propionibacteriales</taxon>
        <taxon>Nocardioidaceae</taxon>
        <taxon>Nocardioides</taxon>
    </lineage>
</organism>
<dbReference type="Proteomes" id="UP001239215">
    <property type="component" value="Unassembled WGS sequence"/>
</dbReference>
<sequence length="119" mass="12675">MALMTDAALIAARATVLADLDARGCADAEGVSLLEHALSERRWWVEQWPAGATYVAGLVATDVQDALFDRGQRWPLCSTCAALEEHALRVDPELGGPDPVWVCETSGQAIARLGALTSN</sequence>
<gene>
    <name evidence="1" type="ORF">QE405_002056</name>
</gene>
<protein>
    <submittedName>
        <fullName evidence="1">Uncharacterized protein</fullName>
    </submittedName>
</protein>
<comment type="caution">
    <text evidence="1">The sequence shown here is derived from an EMBL/GenBank/DDBJ whole genome shotgun (WGS) entry which is preliminary data.</text>
</comment>
<evidence type="ECO:0000313" key="2">
    <source>
        <dbReference type="Proteomes" id="UP001239215"/>
    </source>
</evidence>